<dbReference type="Pfam" id="PF01336">
    <property type="entry name" value="tRNA_anti-codon"/>
    <property type="match status" value="1"/>
</dbReference>
<evidence type="ECO:0000256" key="7">
    <source>
        <dbReference type="ARBA" id="ARBA00022705"/>
    </source>
</evidence>
<dbReference type="SMART" id="SM00481">
    <property type="entry name" value="POLIIIAc"/>
    <property type="match status" value="1"/>
</dbReference>
<dbReference type="InterPro" id="IPR011708">
    <property type="entry name" value="DNA_pol3_alpha_NTPase_dom"/>
</dbReference>
<evidence type="ECO:0000256" key="2">
    <source>
        <dbReference type="ARBA" id="ARBA00009496"/>
    </source>
</evidence>
<dbReference type="Gene3D" id="1.10.10.1600">
    <property type="entry name" value="Bacterial DNA polymerase III alpha subunit, thumb domain"/>
    <property type="match status" value="1"/>
</dbReference>
<evidence type="ECO:0000256" key="6">
    <source>
        <dbReference type="ARBA" id="ARBA00022695"/>
    </source>
</evidence>
<dbReference type="InterPro" id="IPR004013">
    <property type="entry name" value="PHP_dom"/>
</dbReference>
<dbReference type="EC" id="2.7.7.7" evidence="3"/>
<protein>
    <recommendedName>
        <fullName evidence="4">DNA polymerase III subunit alpha</fullName>
        <ecNumber evidence="3">2.7.7.7</ecNumber>
    </recommendedName>
</protein>
<dbReference type="Proteomes" id="UP000184363">
    <property type="component" value="Unassembled WGS sequence"/>
</dbReference>
<evidence type="ECO:0000259" key="10">
    <source>
        <dbReference type="SMART" id="SM00481"/>
    </source>
</evidence>
<evidence type="ECO:0000313" key="12">
    <source>
        <dbReference type="Proteomes" id="UP000184363"/>
    </source>
</evidence>
<comment type="catalytic activity">
    <reaction evidence="9">
        <text>DNA(n) + a 2'-deoxyribonucleoside 5'-triphosphate = DNA(n+1) + diphosphate</text>
        <dbReference type="Rhea" id="RHEA:22508"/>
        <dbReference type="Rhea" id="RHEA-COMP:17339"/>
        <dbReference type="Rhea" id="RHEA-COMP:17340"/>
        <dbReference type="ChEBI" id="CHEBI:33019"/>
        <dbReference type="ChEBI" id="CHEBI:61560"/>
        <dbReference type="ChEBI" id="CHEBI:173112"/>
        <dbReference type="EC" id="2.7.7.7"/>
    </reaction>
</comment>
<keyword evidence="7" id="KW-0235">DNA replication</keyword>
<dbReference type="Pfam" id="PF17657">
    <property type="entry name" value="DNA_pol3_finger"/>
    <property type="match status" value="1"/>
</dbReference>
<dbReference type="Pfam" id="PF14579">
    <property type="entry name" value="HHH_6"/>
    <property type="match status" value="1"/>
</dbReference>
<keyword evidence="12" id="KW-1185">Reference proteome</keyword>
<reference evidence="11 12" key="1">
    <citation type="submission" date="2016-11" db="EMBL/GenBank/DDBJ databases">
        <authorList>
            <person name="Jaros S."/>
            <person name="Januszkiewicz K."/>
            <person name="Wedrychowicz H."/>
        </authorList>
    </citation>
    <scope>NUCLEOTIDE SEQUENCE [LARGE SCALE GENOMIC DNA]</scope>
    <source>
        <strain evidence="11 12">DSM 43832</strain>
    </source>
</reference>
<sequence length="1188" mass="131621">MADSFVHLHVHTEYSMLDGAAKVNALFDEVERLGMPAVAMTDHGNMYGSAEFFRRSRKSSAKPIIGIEAYLAPLSRHHKKPVFWGQSNQRGTDEFGEGGDVSGGGAYTHMTMVARNARGLRNLFKLSSLASFEGYYRKPRMDRELIAQYAEGIIATTGCPSGEVQTRLRLGQPEEALKAAADYRDIFGPENFFLELMDHGLSIERSVRDGLLEIARKLDLKPLATNDSHYVTKDQADTHAALLCVQSGKTLDDPNRFKFDGDGYYLKSPEEMREYWDTAVPGAADNTLLVAEMVEPYDEVFAEVDRMPRFPLEPGQTENDLLRAEVEKYIPYRFPNGLTQEYRDRIEHELAVIAKMGFPGYFLVVGDLVRWAKSQKIAVGPGRGSATGSLLAYILQITDLDPIEHSLLFERFLNPERVSPPDIDLDFDERRRGEVLRYTIDKWGEENVAQVITFGTIKTKAAIKDAARVLHGQPGFAIADRISKTLPPPIMAKDIPLSGIFDPSHERYAEAAEVRALTESDPEVARIMDTARGLEGLIRNAGVHACAVILSSEPLLDVIPLWKREDGAIITGWDYPSCEEVGLLKMDFLGLRTLTVVDDTIKAVKANHGIEIDTATLPLDDKKTYELLSRGDTLGVFQLDGAGMRTLLKAMEPSHFGDIAAALALYRPGPMAANAHMDYAERSNGRQKCTPIHPELEEALEPILGETYHLLVYQEQVMAIAQQLAGYTLGQADLLRRAMGKKKKEIIEKEFENFKAGMLSKGFSEEACQTLWDVMLPFSGYAFNKSHTAGYGLVSYWTAYLKANYPTEFMAAQLTSIGDNKDKSAVYLAECRRMGIRVLPPDVNDSDQWFRAVGKDIRFGLGAIRNVGANVVESIIATREAKGRFTSFTDFLEKIDLVCCNKRIIESLIKAGAFDSFGHPRRALMEIHEEAVDAITGIKRKEAEGQYDLFGAVDDEPAAPEHSPLAGIKIGTEEWPMKQKLAFEREMLGLYVSAHPLDGAEKILRKHAPKSIAQLIDEQQKEGEIVVAGMISSVDRRVNKKGEPWAIVTIEDLDASIEVLFFPKAYAMMYEELVPDSAVAVKGRVNWRDERMSVFASGIITLDISAAQNNPGAEPPLVLKADATRIDEAVVAELKSALTAHRGDTPLQLVLCYKNRETALAVDEKFSVKVSSALLGELKSIPGIAVAS</sequence>
<dbReference type="GO" id="GO:0008408">
    <property type="term" value="F:3'-5' exonuclease activity"/>
    <property type="evidence" value="ECO:0007669"/>
    <property type="project" value="InterPro"/>
</dbReference>
<organism evidence="11 12">
    <name type="scientific">Pseudonocardia thermophila</name>
    <dbReference type="NCBI Taxonomy" id="1848"/>
    <lineage>
        <taxon>Bacteria</taxon>
        <taxon>Bacillati</taxon>
        <taxon>Actinomycetota</taxon>
        <taxon>Actinomycetes</taxon>
        <taxon>Pseudonocardiales</taxon>
        <taxon>Pseudonocardiaceae</taxon>
        <taxon>Pseudonocardia</taxon>
    </lineage>
</organism>
<dbReference type="CDD" id="cd04485">
    <property type="entry name" value="DnaE_OBF"/>
    <property type="match status" value="1"/>
</dbReference>
<dbReference type="SUPFAM" id="SSF89550">
    <property type="entry name" value="PHP domain-like"/>
    <property type="match status" value="1"/>
</dbReference>
<keyword evidence="5" id="KW-0808">Transferase</keyword>
<evidence type="ECO:0000313" key="11">
    <source>
        <dbReference type="EMBL" id="SHK85047.1"/>
    </source>
</evidence>
<dbReference type="AlphaFoldDB" id="A0A1M6VUC2"/>
<dbReference type="Pfam" id="PF02811">
    <property type="entry name" value="PHP"/>
    <property type="match status" value="1"/>
</dbReference>
<dbReference type="NCBIfam" id="NF004226">
    <property type="entry name" value="PRK05673.1"/>
    <property type="match status" value="1"/>
</dbReference>
<evidence type="ECO:0000256" key="8">
    <source>
        <dbReference type="ARBA" id="ARBA00022932"/>
    </source>
</evidence>
<dbReference type="InterPro" id="IPR016195">
    <property type="entry name" value="Pol/histidinol_Pase-like"/>
</dbReference>
<dbReference type="GO" id="GO:0003887">
    <property type="term" value="F:DNA-directed DNA polymerase activity"/>
    <property type="evidence" value="ECO:0007669"/>
    <property type="project" value="UniProtKB-KW"/>
</dbReference>
<keyword evidence="8" id="KW-0239">DNA-directed DNA polymerase</keyword>
<evidence type="ECO:0000256" key="9">
    <source>
        <dbReference type="ARBA" id="ARBA00049244"/>
    </source>
</evidence>
<evidence type="ECO:0000256" key="5">
    <source>
        <dbReference type="ARBA" id="ARBA00022679"/>
    </source>
</evidence>
<dbReference type="NCBIfam" id="TIGR00594">
    <property type="entry name" value="polc"/>
    <property type="match status" value="1"/>
</dbReference>
<keyword evidence="6" id="KW-0548">Nucleotidyltransferase</keyword>
<dbReference type="InterPro" id="IPR004805">
    <property type="entry name" value="DnaE2/DnaE/PolC"/>
</dbReference>
<dbReference type="CDD" id="cd12113">
    <property type="entry name" value="PHP_PolIIIA_DnaE3"/>
    <property type="match status" value="1"/>
</dbReference>
<comment type="subcellular location">
    <subcellularLocation>
        <location evidence="1">Cytoplasm</location>
    </subcellularLocation>
</comment>
<evidence type="ECO:0000256" key="4">
    <source>
        <dbReference type="ARBA" id="ARBA00019114"/>
    </source>
</evidence>
<dbReference type="PANTHER" id="PTHR32294">
    <property type="entry name" value="DNA POLYMERASE III SUBUNIT ALPHA"/>
    <property type="match status" value="1"/>
</dbReference>
<evidence type="ECO:0000256" key="3">
    <source>
        <dbReference type="ARBA" id="ARBA00012417"/>
    </source>
</evidence>
<dbReference type="EMBL" id="FRAP01000013">
    <property type="protein sequence ID" value="SHK85047.1"/>
    <property type="molecule type" value="Genomic_DNA"/>
</dbReference>
<dbReference type="PANTHER" id="PTHR32294:SF0">
    <property type="entry name" value="DNA POLYMERASE III SUBUNIT ALPHA"/>
    <property type="match status" value="1"/>
</dbReference>
<comment type="similarity">
    <text evidence="2">Belongs to the DNA polymerase type-C family. DnaE subfamily.</text>
</comment>
<dbReference type="InterPro" id="IPR029460">
    <property type="entry name" value="DNAPol_HHH"/>
</dbReference>
<dbReference type="RefSeq" id="WP_073458158.1">
    <property type="nucleotide sequence ID" value="NZ_CALGVN010000006.1"/>
</dbReference>
<dbReference type="GO" id="GO:0006260">
    <property type="term" value="P:DNA replication"/>
    <property type="evidence" value="ECO:0007669"/>
    <property type="project" value="UniProtKB-KW"/>
</dbReference>
<dbReference type="Pfam" id="PF07733">
    <property type="entry name" value="DNA_pol3_alpha"/>
    <property type="match status" value="1"/>
</dbReference>
<dbReference type="GO" id="GO:0003676">
    <property type="term" value="F:nucleic acid binding"/>
    <property type="evidence" value="ECO:0007669"/>
    <property type="project" value="InterPro"/>
</dbReference>
<name>A0A1M6VUC2_PSETH</name>
<dbReference type="OrthoDB" id="9803237at2"/>
<dbReference type="GO" id="GO:0005737">
    <property type="term" value="C:cytoplasm"/>
    <property type="evidence" value="ECO:0007669"/>
    <property type="project" value="UniProtKB-SubCell"/>
</dbReference>
<dbReference type="InterPro" id="IPR040982">
    <property type="entry name" value="DNA_pol3_finger"/>
</dbReference>
<dbReference type="InterPro" id="IPR041931">
    <property type="entry name" value="DNA_pol3_alpha_thumb_dom"/>
</dbReference>
<accession>A0A1M6VUC2</accession>
<proteinExistence type="inferred from homology"/>
<dbReference type="STRING" id="1848.SAMN05443637_11358"/>
<dbReference type="Gene3D" id="3.20.20.140">
    <property type="entry name" value="Metal-dependent hydrolases"/>
    <property type="match status" value="1"/>
</dbReference>
<dbReference type="Gene3D" id="1.10.150.870">
    <property type="match status" value="1"/>
</dbReference>
<feature type="domain" description="Polymerase/histidinol phosphatase N-terminal" evidence="10">
    <location>
        <begin position="6"/>
        <end position="73"/>
    </location>
</feature>
<evidence type="ECO:0000256" key="1">
    <source>
        <dbReference type="ARBA" id="ARBA00004496"/>
    </source>
</evidence>
<dbReference type="InterPro" id="IPR004365">
    <property type="entry name" value="NA-bd_OB_tRNA"/>
</dbReference>
<dbReference type="InterPro" id="IPR003141">
    <property type="entry name" value="Pol/His_phosphatase_N"/>
</dbReference>
<gene>
    <name evidence="11" type="ORF">SAMN05443637_11358</name>
</gene>